<dbReference type="PANTHER" id="PTHR46068:SF1">
    <property type="entry name" value="TRANSPOSASE IS30-LIKE HTH DOMAIN-CONTAINING PROTEIN"/>
    <property type="match status" value="1"/>
</dbReference>
<evidence type="ECO:0000313" key="3">
    <source>
        <dbReference type="Proteomes" id="UP000663864"/>
    </source>
</evidence>
<organism evidence="1 3">
    <name type="scientific">Rotaria sordida</name>
    <dbReference type="NCBI Taxonomy" id="392033"/>
    <lineage>
        <taxon>Eukaryota</taxon>
        <taxon>Metazoa</taxon>
        <taxon>Spiralia</taxon>
        <taxon>Gnathifera</taxon>
        <taxon>Rotifera</taxon>
        <taxon>Eurotatoria</taxon>
        <taxon>Bdelloidea</taxon>
        <taxon>Philodinida</taxon>
        <taxon>Philodinidae</taxon>
        <taxon>Rotaria</taxon>
    </lineage>
</organism>
<comment type="caution">
    <text evidence="1">The sequence shown here is derived from an EMBL/GenBank/DDBJ whole genome shotgun (WGS) entry which is preliminary data.</text>
</comment>
<protein>
    <submittedName>
        <fullName evidence="1">Uncharacterized protein</fullName>
    </submittedName>
</protein>
<name>A0A815U9P3_9BILA</name>
<accession>A0A815U9P3</accession>
<gene>
    <name evidence="2" type="ORF">JBS370_LOCUS38247</name>
    <name evidence="1" type="ORF">ZHD862_LOCUS38238</name>
</gene>
<sequence>MAQKYKRLREQILTLHDLHNKWSPSNIADELQNSDCPPSQTRRALVRYIKYTINRGTANPQRRSGRPRTTRTPQFISLVKRNVENQRRKSIRKTDKLLKNHQLKSSYGSVQRALKHDIKIKPWKITRAQKITPEQRNERIKCTKILLKKFGKTPTRSYSKWKRLINTDFSGRINLIQKHNSKNNIVWSRSKATIPLDLQTIGQQKYSLGIILFGAISSRGLIPKKSPIFIDEWLKFECKKLNKKRISMDRFLYIKLIKQKLKPRIDRLYNNIPVIWQDGADPKHRSRYALDKIQEIFHERIEPEEQKKN</sequence>
<dbReference type="Gene3D" id="3.30.420.10">
    <property type="entry name" value="Ribonuclease H-like superfamily/Ribonuclease H"/>
    <property type="match status" value="1"/>
</dbReference>
<reference evidence="1" key="1">
    <citation type="submission" date="2021-02" db="EMBL/GenBank/DDBJ databases">
        <authorList>
            <person name="Nowell W R."/>
        </authorList>
    </citation>
    <scope>NUCLEOTIDE SEQUENCE</scope>
</reference>
<proteinExistence type="predicted"/>
<dbReference type="GO" id="GO:0003676">
    <property type="term" value="F:nucleic acid binding"/>
    <property type="evidence" value="ECO:0007669"/>
    <property type="project" value="InterPro"/>
</dbReference>
<dbReference type="Proteomes" id="UP000663864">
    <property type="component" value="Unassembled WGS sequence"/>
</dbReference>
<dbReference type="InterPro" id="IPR036397">
    <property type="entry name" value="RNaseH_sf"/>
</dbReference>
<dbReference type="AlphaFoldDB" id="A0A815U9P3"/>
<dbReference type="PANTHER" id="PTHR46068">
    <property type="entry name" value="PROTEIN CBG27172"/>
    <property type="match status" value="1"/>
</dbReference>
<evidence type="ECO:0000313" key="2">
    <source>
        <dbReference type="EMBL" id="CAF4239539.1"/>
    </source>
</evidence>
<dbReference type="EMBL" id="CAJOBD010020238">
    <property type="protein sequence ID" value="CAF4239539.1"/>
    <property type="molecule type" value="Genomic_DNA"/>
</dbReference>
<evidence type="ECO:0000313" key="1">
    <source>
        <dbReference type="EMBL" id="CAF1517832.1"/>
    </source>
</evidence>
<dbReference type="EMBL" id="CAJNOT010008383">
    <property type="protein sequence ID" value="CAF1517832.1"/>
    <property type="molecule type" value="Genomic_DNA"/>
</dbReference>
<dbReference type="Proteomes" id="UP000663836">
    <property type="component" value="Unassembled WGS sequence"/>
</dbReference>